<evidence type="ECO:0000256" key="1">
    <source>
        <dbReference type="SAM" id="MobiDB-lite"/>
    </source>
</evidence>
<reference evidence="2 3" key="1">
    <citation type="submission" date="2020-08" db="EMBL/GenBank/DDBJ databases">
        <title>Genomic Encyclopedia of Type Strains, Phase IV (KMG-IV): sequencing the most valuable type-strain genomes for metagenomic binning, comparative biology and taxonomic classification.</title>
        <authorList>
            <person name="Goeker M."/>
        </authorList>
    </citation>
    <scope>NUCLEOTIDE SEQUENCE [LARGE SCALE GENOMIC DNA]</scope>
    <source>
        <strain evidence="2 3">DSM 17507</strain>
    </source>
</reference>
<accession>A0A7W7AEI2</accession>
<feature type="region of interest" description="Disordered" evidence="1">
    <location>
        <begin position="49"/>
        <end position="113"/>
    </location>
</feature>
<dbReference type="Proteomes" id="UP000538566">
    <property type="component" value="Unassembled WGS sequence"/>
</dbReference>
<gene>
    <name evidence="2" type="ORF">GGR37_003849</name>
</gene>
<proteinExistence type="predicted"/>
<protein>
    <recommendedName>
        <fullName evidence="4">Lipoprotein</fullName>
    </recommendedName>
</protein>
<evidence type="ECO:0000313" key="3">
    <source>
        <dbReference type="Proteomes" id="UP000538566"/>
    </source>
</evidence>
<dbReference type="RefSeq" id="WP_144907183.1">
    <property type="nucleotide sequence ID" value="NZ_JACHOA010000009.1"/>
</dbReference>
<organism evidence="2 3">
    <name type="scientific">Novosphingobium taihuense</name>
    <dbReference type="NCBI Taxonomy" id="260085"/>
    <lineage>
        <taxon>Bacteria</taxon>
        <taxon>Pseudomonadati</taxon>
        <taxon>Pseudomonadota</taxon>
        <taxon>Alphaproteobacteria</taxon>
        <taxon>Sphingomonadales</taxon>
        <taxon>Sphingomonadaceae</taxon>
        <taxon>Novosphingobium</taxon>
    </lineage>
</organism>
<evidence type="ECO:0008006" key="4">
    <source>
        <dbReference type="Google" id="ProtNLM"/>
    </source>
</evidence>
<evidence type="ECO:0000313" key="2">
    <source>
        <dbReference type="EMBL" id="MBB4615553.1"/>
    </source>
</evidence>
<dbReference type="PROSITE" id="PS51257">
    <property type="entry name" value="PROKAR_LIPOPROTEIN"/>
    <property type="match status" value="1"/>
</dbReference>
<keyword evidence="3" id="KW-1185">Reference proteome</keyword>
<dbReference type="EMBL" id="JACHOA010000009">
    <property type="protein sequence ID" value="MBB4615553.1"/>
    <property type="molecule type" value="Genomic_DNA"/>
</dbReference>
<comment type="caution">
    <text evidence="2">The sequence shown here is derived from an EMBL/GenBank/DDBJ whole genome shotgun (WGS) entry which is preliminary data.</text>
</comment>
<feature type="compositionally biased region" description="Pro residues" evidence="1">
    <location>
        <begin position="104"/>
        <end position="113"/>
    </location>
</feature>
<name>A0A7W7AEI2_9SPHN</name>
<dbReference type="AlphaFoldDB" id="A0A7W7AEI2"/>
<sequence length="113" mass="11257">MKLLLDGRRTLRAAVPALVALSAILGGCGKATDEKLEARLAALEAKADAADQRSRQALSMAATGNPAPAPEGGGEPIYGEAADNGGVTDDSPDSAIYDNTMESPPGPAIAPGG</sequence>